<dbReference type="InterPro" id="IPR003715">
    <property type="entry name" value="Poly_export_N"/>
</dbReference>
<name>A0A438ADN0_9RHOB</name>
<dbReference type="EMBL" id="RQXX01000008">
    <property type="protein sequence ID" value="RVV96742.1"/>
    <property type="molecule type" value="Genomic_DNA"/>
</dbReference>
<dbReference type="PANTHER" id="PTHR33619">
    <property type="entry name" value="POLYSACCHARIDE EXPORT PROTEIN GFCE-RELATED"/>
    <property type="match status" value="1"/>
</dbReference>
<gene>
    <name evidence="3" type="ORF">EKE94_16735</name>
</gene>
<organism evidence="3 4">
    <name type="scientific">Mesobaculum littorinae</name>
    <dbReference type="NCBI Taxonomy" id="2486419"/>
    <lineage>
        <taxon>Bacteria</taxon>
        <taxon>Pseudomonadati</taxon>
        <taxon>Pseudomonadota</taxon>
        <taxon>Alphaproteobacteria</taxon>
        <taxon>Rhodobacterales</taxon>
        <taxon>Roseobacteraceae</taxon>
        <taxon>Mesobaculum</taxon>
    </lineage>
</organism>
<dbReference type="Pfam" id="PF02563">
    <property type="entry name" value="Poly_export"/>
    <property type="match status" value="1"/>
</dbReference>
<dbReference type="Proteomes" id="UP000285908">
    <property type="component" value="Unassembled WGS sequence"/>
</dbReference>
<dbReference type="OrthoDB" id="7198507at2"/>
<dbReference type="InterPro" id="IPR049712">
    <property type="entry name" value="Poly_export"/>
</dbReference>
<evidence type="ECO:0000313" key="3">
    <source>
        <dbReference type="EMBL" id="RVV96742.1"/>
    </source>
</evidence>
<accession>A0A438ADN0</accession>
<evidence type="ECO:0000313" key="4">
    <source>
        <dbReference type="Proteomes" id="UP000285908"/>
    </source>
</evidence>
<dbReference type="Gene3D" id="3.10.560.10">
    <property type="entry name" value="Outer membrane lipoprotein wza domain like"/>
    <property type="match status" value="2"/>
</dbReference>
<keyword evidence="1" id="KW-0732">Signal</keyword>
<evidence type="ECO:0000259" key="2">
    <source>
        <dbReference type="Pfam" id="PF02563"/>
    </source>
</evidence>
<proteinExistence type="predicted"/>
<feature type="domain" description="Polysaccharide export protein N-terminal" evidence="2">
    <location>
        <begin position="141"/>
        <end position="217"/>
    </location>
</feature>
<reference evidence="3 4" key="1">
    <citation type="submission" date="2018-11" db="EMBL/GenBank/DDBJ databases">
        <title>Mesobaculum littorinae gen. nov., sp. nov., isolated from Littorina scabra that represents a novel genus of the order Rhodobacteraceae.</title>
        <authorList>
            <person name="Li F."/>
        </authorList>
    </citation>
    <scope>NUCLEOTIDE SEQUENCE [LARGE SCALE GENOMIC DNA]</scope>
    <source>
        <strain evidence="3 4">M0103</strain>
    </source>
</reference>
<comment type="caution">
    <text evidence="3">The sequence shown here is derived from an EMBL/GenBank/DDBJ whole genome shotgun (WGS) entry which is preliminary data.</text>
</comment>
<protein>
    <submittedName>
        <fullName evidence="3">Polysaccharide export protein</fullName>
    </submittedName>
</protein>
<dbReference type="PANTHER" id="PTHR33619:SF3">
    <property type="entry name" value="POLYSACCHARIDE EXPORT PROTEIN GFCE-RELATED"/>
    <property type="match status" value="1"/>
</dbReference>
<dbReference type="AlphaFoldDB" id="A0A438ADN0"/>
<evidence type="ECO:0000256" key="1">
    <source>
        <dbReference type="ARBA" id="ARBA00022729"/>
    </source>
</evidence>
<sequence length="432" mass="45181">MPDQPGHGAGRAQQDGCRHRKLSCFPPIMGRRCLPSPSAIVTCARAIARRRAGDIDWDDCMRFGGLLSAAGIALFTAGCGDLPRGGPTESDIVGEVTEPGSGIAFYPVTRALIPAVEAWPDLGAERYSGWPAATAGSTGQIIATGDRLEVRIWDSEDNSLLVSPATSQVELGPLVVSPGGSVFVPYVGDVRVAGLSPERARLSIQNRLSSIAPSAQVQAVLVAGEQSSVDLVSGVSQPGSYPLQNRNSSVLSLISRAGGIPPTLRNPRVKLQRGSTLYAISADTLFDNPQADAVLTGGDKIIVEEDERFFLTLGASGTQKTIDFPRDHVTALEAMSMAGGLVASRADPEGILILREYPRTALTAGYQGPREERVIFAIDLTNADGLFAAKNLEIMPGDVIVATESPVTSLRVALGLIGTGFGLVTAAGNVGN</sequence>
<dbReference type="Gene3D" id="3.30.1950.10">
    <property type="entry name" value="wza like domain"/>
    <property type="match status" value="1"/>
</dbReference>
<dbReference type="GO" id="GO:0015159">
    <property type="term" value="F:polysaccharide transmembrane transporter activity"/>
    <property type="evidence" value="ECO:0007669"/>
    <property type="project" value="InterPro"/>
</dbReference>
<keyword evidence="4" id="KW-1185">Reference proteome</keyword>